<keyword evidence="2" id="KW-1185">Reference proteome</keyword>
<evidence type="ECO:0000313" key="1">
    <source>
        <dbReference type="EMBL" id="SFC82823.1"/>
    </source>
</evidence>
<organism evidence="1 2">
    <name type="scientific">Spirosoma endophyticum</name>
    <dbReference type="NCBI Taxonomy" id="662367"/>
    <lineage>
        <taxon>Bacteria</taxon>
        <taxon>Pseudomonadati</taxon>
        <taxon>Bacteroidota</taxon>
        <taxon>Cytophagia</taxon>
        <taxon>Cytophagales</taxon>
        <taxon>Cytophagaceae</taxon>
        <taxon>Spirosoma</taxon>
    </lineage>
</organism>
<gene>
    <name evidence="1" type="ORF">SAMN05216167_102523</name>
</gene>
<protein>
    <submittedName>
        <fullName evidence="1">Uncharacterized protein</fullName>
    </submittedName>
</protein>
<dbReference type="Proteomes" id="UP000198598">
    <property type="component" value="Unassembled WGS sequence"/>
</dbReference>
<dbReference type="AlphaFoldDB" id="A0A1I1MJK5"/>
<reference evidence="1 2" key="1">
    <citation type="submission" date="2016-10" db="EMBL/GenBank/DDBJ databases">
        <authorList>
            <person name="de Groot N.N."/>
        </authorList>
    </citation>
    <scope>NUCLEOTIDE SEQUENCE [LARGE SCALE GENOMIC DNA]</scope>
    <source>
        <strain evidence="1 2">DSM 26130</strain>
    </source>
</reference>
<accession>A0A1I1MJK5</accession>
<evidence type="ECO:0000313" key="2">
    <source>
        <dbReference type="Proteomes" id="UP000198598"/>
    </source>
</evidence>
<dbReference type="OrthoDB" id="942904at2"/>
<name>A0A1I1MJK5_9BACT</name>
<sequence>MNHFFTLLIFLLINSGLVFAQKPNIFNVPLEIDLRVSPKGRLFSVDTIINARVDTSINIGVWQRPSGDIIELCFEEGFRSTLTNFIFPALANFDNKFSPYSLVINEFNLSSANGFNRFELAVLFCRRNGIKQIDSTVTSNSSNSVRHLIPIYKADIIVESSGDSDVNNFTELIKEGLSRVFIKFNKYLANPKSVPPVYSDFSTELAKASKDLKLTQTTYDSIRTNDDNLLHRGQFRPGVYRSFNDLALNQPSLTGDMLIVIDEKKDFAVLRKPSGSRANYRFFCFSDGKNLFINTKLYLNSSLGQQYAKVLSIGRYLLWIDNYLTSNEMATRAVLGVVGSVIANSDRDCIALDMQTGGVFMVTKDKLPQMLAGHNDLLDELASMPNKKDEQQQFLLLDKLNQRSRSTATR</sequence>
<dbReference type="Pfam" id="PF20201">
    <property type="entry name" value="DUF6563"/>
    <property type="match status" value="1"/>
</dbReference>
<proteinExistence type="predicted"/>
<dbReference type="EMBL" id="FOLQ01000002">
    <property type="protein sequence ID" value="SFC82823.1"/>
    <property type="molecule type" value="Genomic_DNA"/>
</dbReference>
<dbReference type="InterPro" id="IPR046693">
    <property type="entry name" value="DUF6563"/>
</dbReference>
<dbReference type="RefSeq" id="WP_093824563.1">
    <property type="nucleotide sequence ID" value="NZ_FOLQ01000002.1"/>
</dbReference>